<evidence type="ECO:0000313" key="3">
    <source>
        <dbReference type="EMBL" id="KAF2196587.1"/>
    </source>
</evidence>
<keyword evidence="3" id="KW-0413">Isomerase</keyword>
<dbReference type="Proteomes" id="UP000799536">
    <property type="component" value="Unassembled WGS sequence"/>
</dbReference>
<reference evidence="3" key="1">
    <citation type="journal article" date="2020" name="Stud. Mycol.">
        <title>101 Dothideomycetes genomes: a test case for predicting lifestyles and emergence of pathogens.</title>
        <authorList>
            <person name="Haridas S."/>
            <person name="Albert R."/>
            <person name="Binder M."/>
            <person name="Bloem J."/>
            <person name="Labutti K."/>
            <person name="Salamov A."/>
            <person name="Andreopoulos B."/>
            <person name="Baker S."/>
            <person name="Barry K."/>
            <person name="Bills G."/>
            <person name="Bluhm B."/>
            <person name="Cannon C."/>
            <person name="Castanera R."/>
            <person name="Culley D."/>
            <person name="Daum C."/>
            <person name="Ezra D."/>
            <person name="Gonzalez J."/>
            <person name="Henrissat B."/>
            <person name="Kuo A."/>
            <person name="Liang C."/>
            <person name="Lipzen A."/>
            <person name="Lutzoni F."/>
            <person name="Magnuson J."/>
            <person name="Mondo S."/>
            <person name="Nolan M."/>
            <person name="Ohm R."/>
            <person name="Pangilinan J."/>
            <person name="Park H.-J."/>
            <person name="Ramirez L."/>
            <person name="Alfaro M."/>
            <person name="Sun H."/>
            <person name="Tritt A."/>
            <person name="Yoshinaga Y."/>
            <person name="Zwiers L.-H."/>
            <person name="Turgeon B."/>
            <person name="Goodwin S."/>
            <person name="Spatafora J."/>
            <person name="Crous P."/>
            <person name="Grigoriev I."/>
        </authorList>
    </citation>
    <scope>NUCLEOTIDE SEQUENCE</scope>
    <source>
        <strain evidence="3">ATCC 74209</strain>
    </source>
</reference>
<name>A0A9P4JH41_9PLEO</name>
<sequence>MAINSLLLAALASSASAATLFAASYAGTVTTLDLRDSSLEPISVSKDCGYAPSWLTKESPNFQRPVLYCVDEDKSLNTLSIARDGSLKKIDSRLTVPGAVSSQFYNSGTKSAVAVASYGGSGITTFLRTVDGKLTPLQNITFETAPGPRPEQDKSHVHQAIIDPSKKFLLFPDLGADLVRIYSFDKATSLLKEESPIKSDLASGPRHAVFWSPSTRAGAPLYLFVIHELANFIRSYSVSYPAAGGMAFTKIQDITLFPGNTIAEGARAAEILVSPDNRFILASNRNSTLYNLPNPDSKNSTTIPSDSITSFKPSADGKLAFLQIAPSGGKFPRHFSLNKAGDKVAVANQNSEQVTVWKRDVRSGRLGDRVAVTGPMGLVTMVIWNE</sequence>
<protein>
    <submittedName>
        <fullName evidence="3">Isomerase YbhE</fullName>
    </submittedName>
</protein>
<comment type="caution">
    <text evidence="3">The sequence shown here is derived from an EMBL/GenBank/DDBJ whole genome shotgun (WGS) entry which is preliminary data.</text>
</comment>
<evidence type="ECO:0000313" key="4">
    <source>
        <dbReference type="Proteomes" id="UP000799536"/>
    </source>
</evidence>
<keyword evidence="2" id="KW-0732">Signal</keyword>
<dbReference type="Pfam" id="PF10282">
    <property type="entry name" value="Lactonase"/>
    <property type="match status" value="1"/>
</dbReference>
<gene>
    <name evidence="3" type="ORF">GQ43DRAFT_444980</name>
</gene>
<keyword evidence="4" id="KW-1185">Reference proteome</keyword>
<evidence type="ECO:0000256" key="1">
    <source>
        <dbReference type="ARBA" id="ARBA00005564"/>
    </source>
</evidence>
<comment type="similarity">
    <text evidence="1">Belongs to the cycloisomerase 2 family.</text>
</comment>
<organism evidence="3 4">
    <name type="scientific">Delitschia confertaspora ATCC 74209</name>
    <dbReference type="NCBI Taxonomy" id="1513339"/>
    <lineage>
        <taxon>Eukaryota</taxon>
        <taxon>Fungi</taxon>
        <taxon>Dikarya</taxon>
        <taxon>Ascomycota</taxon>
        <taxon>Pezizomycotina</taxon>
        <taxon>Dothideomycetes</taxon>
        <taxon>Pleosporomycetidae</taxon>
        <taxon>Pleosporales</taxon>
        <taxon>Delitschiaceae</taxon>
        <taxon>Delitschia</taxon>
    </lineage>
</organism>
<dbReference type="AlphaFoldDB" id="A0A9P4JH41"/>
<dbReference type="InterPro" id="IPR019405">
    <property type="entry name" value="Lactonase_7-beta_prop"/>
</dbReference>
<dbReference type="OrthoDB" id="9972196at2759"/>
<dbReference type="EMBL" id="ML994360">
    <property type="protein sequence ID" value="KAF2196587.1"/>
    <property type="molecule type" value="Genomic_DNA"/>
</dbReference>
<dbReference type="InterPro" id="IPR050282">
    <property type="entry name" value="Cycloisomerase_2"/>
</dbReference>
<proteinExistence type="inferred from homology"/>
<dbReference type="SUPFAM" id="SSF50974">
    <property type="entry name" value="Nitrous oxide reductase, N-terminal domain"/>
    <property type="match status" value="1"/>
</dbReference>
<dbReference type="InterPro" id="IPR011045">
    <property type="entry name" value="N2O_reductase_N"/>
</dbReference>
<accession>A0A9P4JH41</accession>
<dbReference type="PANTHER" id="PTHR30344:SF1">
    <property type="entry name" value="6-PHOSPHOGLUCONOLACTONASE"/>
    <property type="match status" value="1"/>
</dbReference>
<dbReference type="Gene3D" id="2.130.10.10">
    <property type="entry name" value="YVTN repeat-like/Quinoprotein amine dehydrogenase"/>
    <property type="match status" value="1"/>
</dbReference>
<dbReference type="PANTHER" id="PTHR30344">
    <property type="entry name" value="6-PHOSPHOGLUCONOLACTONASE-RELATED"/>
    <property type="match status" value="1"/>
</dbReference>
<feature type="chain" id="PRO_5040132307" evidence="2">
    <location>
        <begin position="18"/>
        <end position="386"/>
    </location>
</feature>
<dbReference type="GO" id="GO:0016853">
    <property type="term" value="F:isomerase activity"/>
    <property type="evidence" value="ECO:0007669"/>
    <property type="project" value="UniProtKB-KW"/>
</dbReference>
<feature type="signal peptide" evidence="2">
    <location>
        <begin position="1"/>
        <end position="17"/>
    </location>
</feature>
<dbReference type="GO" id="GO:0017057">
    <property type="term" value="F:6-phosphogluconolactonase activity"/>
    <property type="evidence" value="ECO:0007669"/>
    <property type="project" value="TreeGrafter"/>
</dbReference>
<evidence type="ECO:0000256" key="2">
    <source>
        <dbReference type="SAM" id="SignalP"/>
    </source>
</evidence>
<dbReference type="InterPro" id="IPR015943">
    <property type="entry name" value="WD40/YVTN_repeat-like_dom_sf"/>
</dbReference>